<gene>
    <name evidence="1" type="ORF">CITCOLO1_LOCUS17322</name>
</gene>
<proteinExistence type="predicted"/>
<evidence type="ECO:0000313" key="1">
    <source>
        <dbReference type="EMBL" id="CAK9325070.1"/>
    </source>
</evidence>
<dbReference type="Proteomes" id="UP001642487">
    <property type="component" value="Chromosome 6"/>
</dbReference>
<protein>
    <submittedName>
        <fullName evidence="1">Uncharacterized protein</fullName>
    </submittedName>
</protein>
<keyword evidence="2" id="KW-1185">Reference proteome</keyword>
<accession>A0ABP0Z2D4</accession>
<organism evidence="1 2">
    <name type="scientific">Citrullus colocynthis</name>
    <name type="common">colocynth</name>
    <dbReference type="NCBI Taxonomy" id="252529"/>
    <lineage>
        <taxon>Eukaryota</taxon>
        <taxon>Viridiplantae</taxon>
        <taxon>Streptophyta</taxon>
        <taxon>Embryophyta</taxon>
        <taxon>Tracheophyta</taxon>
        <taxon>Spermatophyta</taxon>
        <taxon>Magnoliopsida</taxon>
        <taxon>eudicotyledons</taxon>
        <taxon>Gunneridae</taxon>
        <taxon>Pentapetalae</taxon>
        <taxon>rosids</taxon>
        <taxon>fabids</taxon>
        <taxon>Cucurbitales</taxon>
        <taxon>Cucurbitaceae</taxon>
        <taxon>Benincaseae</taxon>
        <taxon>Citrullus</taxon>
    </lineage>
</organism>
<sequence>MGKSESAKECKRHPNHNLLPGICPSCLTEKLQQFHQSSIYSDSHSTTFSSSSSSSLPHSSEFFFSADSSHRRRRHHHHHRRNASELVTGSMTADLFGDKLKKSGSIRISADGSAGAKGGGKKKLGFWSRLLLRPKAFYFP</sequence>
<reference evidence="1 2" key="1">
    <citation type="submission" date="2024-03" db="EMBL/GenBank/DDBJ databases">
        <authorList>
            <person name="Gkanogiannis A."/>
            <person name="Becerra Lopez-Lavalle L."/>
        </authorList>
    </citation>
    <scope>NUCLEOTIDE SEQUENCE [LARGE SCALE GENOMIC DNA]</scope>
</reference>
<dbReference type="PANTHER" id="PTHR34046:SF19">
    <property type="entry name" value="RAPIDLY ELICITED PROTEIN, PUTATIVE-RELATED"/>
    <property type="match status" value="1"/>
</dbReference>
<name>A0ABP0Z2D4_9ROSI</name>
<evidence type="ECO:0000313" key="2">
    <source>
        <dbReference type="Proteomes" id="UP001642487"/>
    </source>
</evidence>
<dbReference type="EMBL" id="OZ021740">
    <property type="protein sequence ID" value="CAK9325070.1"/>
    <property type="molecule type" value="Genomic_DNA"/>
</dbReference>
<dbReference type="PANTHER" id="PTHR34046">
    <property type="entry name" value="OS06G0218800 PROTEIN"/>
    <property type="match status" value="1"/>
</dbReference>
<dbReference type="Pfam" id="PF05340">
    <property type="entry name" value="DUF740"/>
    <property type="match status" value="1"/>
</dbReference>
<dbReference type="InterPro" id="IPR008004">
    <property type="entry name" value="OCTOPUS-like"/>
</dbReference>